<dbReference type="CDD" id="cd00130">
    <property type="entry name" value="PAS"/>
    <property type="match status" value="1"/>
</dbReference>
<evidence type="ECO:0000256" key="1">
    <source>
        <dbReference type="ARBA" id="ARBA00022741"/>
    </source>
</evidence>
<evidence type="ECO:0000259" key="6">
    <source>
        <dbReference type="PROSITE" id="PS50045"/>
    </source>
</evidence>
<dbReference type="InterPro" id="IPR000014">
    <property type="entry name" value="PAS"/>
</dbReference>
<dbReference type="InterPro" id="IPR027417">
    <property type="entry name" value="P-loop_NTPase"/>
</dbReference>
<dbReference type="Pfam" id="PF00158">
    <property type="entry name" value="Sigma54_activat"/>
    <property type="match status" value="1"/>
</dbReference>
<dbReference type="PROSITE" id="PS00676">
    <property type="entry name" value="SIGMA54_INTERACT_2"/>
    <property type="match status" value="1"/>
</dbReference>
<dbReference type="Gene3D" id="3.40.50.300">
    <property type="entry name" value="P-loop containing nucleotide triphosphate hydrolases"/>
    <property type="match status" value="1"/>
</dbReference>
<dbReference type="SUPFAM" id="SSF55785">
    <property type="entry name" value="PYP-like sensor domain (PAS domain)"/>
    <property type="match status" value="1"/>
</dbReference>
<dbReference type="EMBL" id="JBEPSH010000003">
    <property type="protein sequence ID" value="MET4576764.1"/>
    <property type="molecule type" value="Genomic_DNA"/>
</dbReference>
<dbReference type="SUPFAM" id="SSF46689">
    <property type="entry name" value="Homeodomain-like"/>
    <property type="match status" value="1"/>
</dbReference>
<dbReference type="RefSeq" id="WP_354442827.1">
    <property type="nucleotide sequence ID" value="NZ_JBEPSH010000003.1"/>
</dbReference>
<gene>
    <name evidence="8" type="ORF">ABIE13_001873</name>
</gene>
<dbReference type="Gene3D" id="1.10.10.60">
    <property type="entry name" value="Homeodomain-like"/>
    <property type="match status" value="1"/>
</dbReference>
<evidence type="ECO:0000256" key="4">
    <source>
        <dbReference type="ARBA" id="ARBA00023125"/>
    </source>
</evidence>
<dbReference type="SUPFAM" id="SSF52540">
    <property type="entry name" value="P-loop containing nucleoside triphosphate hydrolases"/>
    <property type="match status" value="1"/>
</dbReference>
<dbReference type="InterPro" id="IPR035965">
    <property type="entry name" value="PAS-like_dom_sf"/>
</dbReference>
<keyword evidence="3" id="KW-0805">Transcription regulation</keyword>
<keyword evidence="9" id="KW-1185">Reference proteome</keyword>
<dbReference type="PRINTS" id="PR01590">
    <property type="entry name" value="HTHFIS"/>
</dbReference>
<evidence type="ECO:0000313" key="8">
    <source>
        <dbReference type="EMBL" id="MET4576764.1"/>
    </source>
</evidence>
<dbReference type="InterPro" id="IPR013767">
    <property type="entry name" value="PAS_fold"/>
</dbReference>
<sequence length="452" mass="49940">MPFPEWFGSGQNEADFLRRVLDHVSDCLVAVDTAGRVVLINASYCRLLGGQAEDFIGRHVTEVVTHKTKLHLVAQGQAVGAVSPLEVRGHQLLARQVPVYQDDQIIGAVGVALFSDLESLKRAADVFAQDAAIIRNTQTPWTTSYRIGDIVGQGKIIEAVRTQIRQAASLNLPVVITGETGTGKELAANAIHELSPRAKRPFVWVNCASIPENLIDAELFGYEGGSFTGARSRGKPGKFELASGGTLFLDEIGDMPLHLQASLLRAVQNQEIVRVGGTSPVKVDVRVLCATNLPLEKMVRAGKFRADLYFRLNVLSVHMPSVREREDFDFLVDKLIERLHRRDGIPSRPLTPSMRERFRHFTWPGNVRQLEAALLRYLVSGDLSGLADEDNSPKTPDEPSLFSHSNMGLQEHLEQERKAFIARAIQATGGNKERAAEMLGISRATLYREIKR</sequence>
<dbReference type="Gene3D" id="1.10.8.60">
    <property type="match status" value="1"/>
</dbReference>
<comment type="caution">
    <text evidence="8">The sequence shown here is derived from an EMBL/GenBank/DDBJ whole genome shotgun (WGS) entry which is preliminary data.</text>
</comment>
<evidence type="ECO:0000259" key="7">
    <source>
        <dbReference type="PROSITE" id="PS50112"/>
    </source>
</evidence>
<dbReference type="InterPro" id="IPR009057">
    <property type="entry name" value="Homeodomain-like_sf"/>
</dbReference>
<dbReference type="PANTHER" id="PTHR32071">
    <property type="entry name" value="TRANSCRIPTIONAL REGULATORY PROTEIN"/>
    <property type="match status" value="1"/>
</dbReference>
<evidence type="ECO:0000256" key="2">
    <source>
        <dbReference type="ARBA" id="ARBA00022840"/>
    </source>
</evidence>
<dbReference type="SMART" id="SM00091">
    <property type="entry name" value="PAS"/>
    <property type="match status" value="1"/>
</dbReference>
<dbReference type="PROSITE" id="PS00688">
    <property type="entry name" value="SIGMA54_INTERACT_3"/>
    <property type="match status" value="1"/>
</dbReference>
<protein>
    <submittedName>
        <fullName evidence="8">Transcriptional regulator with PAS, ATPase and Fis domain</fullName>
    </submittedName>
</protein>
<evidence type="ECO:0000256" key="5">
    <source>
        <dbReference type="ARBA" id="ARBA00023163"/>
    </source>
</evidence>
<dbReference type="Gene3D" id="3.30.450.20">
    <property type="entry name" value="PAS domain"/>
    <property type="match status" value="1"/>
</dbReference>
<dbReference type="InterPro" id="IPR002078">
    <property type="entry name" value="Sigma_54_int"/>
</dbReference>
<dbReference type="InterPro" id="IPR002197">
    <property type="entry name" value="HTH_Fis"/>
</dbReference>
<dbReference type="InterPro" id="IPR025944">
    <property type="entry name" value="Sigma_54_int_dom_CS"/>
</dbReference>
<accession>A0ABV2Q6W5</accession>
<dbReference type="SMART" id="SM00382">
    <property type="entry name" value="AAA"/>
    <property type="match status" value="1"/>
</dbReference>
<keyword evidence="2" id="KW-0067">ATP-binding</keyword>
<proteinExistence type="predicted"/>
<dbReference type="Pfam" id="PF00989">
    <property type="entry name" value="PAS"/>
    <property type="match status" value="1"/>
</dbReference>
<keyword evidence="1" id="KW-0547">Nucleotide-binding</keyword>
<dbReference type="Proteomes" id="UP001549320">
    <property type="component" value="Unassembled WGS sequence"/>
</dbReference>
<dbReference type="CDD" id="cd00009">
    <property type="entry name" value="AAA"/>
    <property type="match status" value="1"/>
</dbReference>
<dbReference type="NCBIfam" id="TIGR00229">
    <property type="entry name" value="sensory_box"/>
    <property type="match status" value="1"/>
</dbReference>
<feature type="domain" description="Sigma-54 factor interaction" evidence="6">
    <location>
        <begin position="150"/>
        <end position="379"/>
    </location>
</feature>
<reference evidence="8 9" key="1">
    <citation type="submission" date="2024-06" db="EMBL/GenBank/DDBJ databases">
        <title>Sorghum-associated microbial communities from plants grown in Nebraska, USA.</title>
        <authorList>
            <person name="Schachtman D."/>
        </authorList>
    </citation>
    <scope>NUCLEOTIDE SEQUENCE [LARGE SCALE GENOMIC DNA]</scope>
    <source>
        <strain evidence="8 9">2709</strain>
    </source>
</reference>
<dbReference type="PROSITE" id="PS50112">
    <property type="entry name" value="PAS"/>
    <property type="match status" value="1"/>
</dbReference>
<dbReference type="InterPro" id="IPR025943">
    <property type="entry name" value="Sigma_54_int_dom_ATP-bd_2"/>
</dbReference>
<evidence type="ECO:0000256" key="3">
    <source>
        <dbReference type="ARBA" id="ARBA00023015"/>
    </source>
</evidence>
<name>A0ABV2Q6W5_9BURK</name>
<feature type="domain" description="PAS" evidence="7">
    <location>
        <begin position="13"/>
        <end position="64"/>
    </location>
</feature>
<dbReference type="InterPro" id="IPR003593">
    <property type="entry name" value="AAA+_ATPase"/>
</dbReference>
<dbReference type="Pfam" id="PF25601">
    <property type="entry name" value="AAA_lid_14"/>
    <property type="match status" value="1"/>
</dbReference>
<dbReference type="InterPro" id="IPR058031">
    <property type="entry name" value="AAA_lid_NorR"/>
</dbReference>
<dbReference type="PANTHER" id="PTHR32071:SF57">
    <property type="entry name" value="C4-DICARBOXYLATE TRANSPORT TRANSCRIPTIONAL REGULATORY PROTEIN DCTD"/>
    <property type="match status" value="1"/>
</dbReference>
<dbReference type="PROSITE" id="PS50045">
    <property type="entry name" value="SIGMA54_INTERACT_4"/>
    <property type="match status" value="1"/>
</dbReference>
<dbReference type="Pfam" id="PF02954">
    <property type="entry name" value="HTH_8"/>
    <property type="match status" value="1"/>
</dbReference>
<keyword evidence="4" id="KW-0238">DNA-binding</keyword>
<keyword evidence="5" id="KW-0804">Transcription</keyword>
<organism evidence="8 9">
    <name type="scientific">Ottowia thiooxydans</name>
    <dbReference type="NCBI Taxonomy" id="219182"/>
    <lineage>
        <taxon>Bacteria</taxon>
        <taxon>Pseudomonadati</taxon>
        <taxon>Pseudomonadota</taxon>
        <taxon>Betaproteobacteria</taxon>
        <taxon>Burkholderiales</taxon>
        <taxon>Comamonadaceae</taxon>
        <taxon>Ottowia</taxon>
    </lineage>
</organism>
<evidence type="ECO:0000313" key="9">
    <source>
        <dbReference type="Proteomes" id="UP001549320"/>
    </source>
</evidence>